<evidence type="ECO:0000313" key="2">
    <source>
        <dbReference type="Proteomes" id="UP001201812"/>
    </source>
</evidence>
<sequence>MAEYCCVKAVFVGVIGMTLDMIQNATVTQLAGKNGCSWENQGVGLFCATGCCKQGWEAFRNESALDDSGFGWDCWTGRKSFCCRHSDKDRTWAGEWESPLDGSRFWCIWYELNAPENTKAGGCGRFVCQRRKFNPKAKSGNDFDDDRALIFGKHCDRVILFGLEGRAQNGRIDFFEKDSHSPKDTWLKIEPGSVCDKPIPKNSCS</sequence>
<keyword evidence="2" id="KW-1185">Reference proteome</keyword>
<gene>
    <name evidence="1" type="ORF">DdX_16690</name>
</gene>
<dbReference type="AlphaFoldDB" id="A0AAD4QZQ6"/>
<organism evidence="1 2">
    <name type="scientific">Ditylenchus destructor</name>
    <dbReference type="NCBI Taxonomy" id="166010"/>
    <lineage>
        <taxon>Eukaryota</taxon>
        <taxon>Metazoa</taxon>
        <taxon>Ecdysozoa</taxon>
        <taxon>Nematoda</taxon>
        <taxon>Chromadorea</taxon>
        <taxon>Rhabditida</taxon>
        <taxon>Tylenchina</taxon>
        <taxon>Tylenchomorpha</taxon>
        <taxon>Sphaerularioidea</taxon>
        <taxon>Anguinidae</taxon>
        <taxon>Anguininae</taxon>
        <taxon>Ditylenchus</taxon>
    </lineage>
</organism>
<dbReference type="Proteomes" id="UP001201812">
    <property type="component" value="Unassembled WGS sequence"/>
</dbReference>
<accession>A0AAD4QZQ6</accession>
<reference evidence="1" key="1">
    <citation type="submission" date="2022-01" db="EMBL/GenBank/DDBJ databases">
        <title>Genome Sequence Resource for Two Populations of Ditylenchus destructor, the Migratory Endoparasitic Phytonematode.</title>
        <authorList>
            <person name="Zhang H."/>
            <person name="Lin R."/>
            <person name="Xie B."/>
        </authorList>
    </citation>
    <scope>NUCLEOTIDE SEQUENCE</scope>
    <source>
        <strain evidence="1">BazhouSP</strain>
    </source>
</reference>
<protein>
    <submittedName>
        <fullName evidence="1">Uncharacterized protein</fullName>
    </submittedName>
</protein>
<evidence type="ECO:0000313" key="1">
    <source>
        <dbReference type="EMBL" id="KAI1700479.1"/>
    </source>
</evidence>
<name>A0AAD4QZQ6_9BILA</name>
<dbReference type="EMBL" id="JAKKPZ010000144">
    <property type="protein sequence ID" value="KAI1700479.1"/>
    <property type="molecule type" value="Genomic_DNA"/>
</dbReference>
<proteinExistence type="predicted"/>
<comment type="caution">
    <text evidence="1">The sequence shown here is derived from an EMBL/GenBank/DDBJ whole genome shotgun (WGS) entry which is preliminary data.</text>
</comment>